<evidence type="ECO:0000313" key="1">
    <source>
        <dbReference type="EMBL" id="KGG51089.1"/>
    </source>
</evidence>
<evidence type="ECO:0000313" key="2">
    <source>
        <dbReference type="Proteomes" id="UP000029725"/>
    </source>
</evidence>
<proteinExistence type="predicted"/>
<dbReference type="VEuPathDB" id="MicrosporidiaDB:DI09_45p160"/>
<dbReference type="RefSeq" id="XP_013237516.1">
    <property type="nucleotide sequence ID" value="XM_013382062.1"/>
</dbReference>
<dbReference type="GeneID" id="25260027"/>
<comment type="caution">
    <text evidence="1">The sequence shown here is derived from an EMBL/GenBank/DDBJ whole genome shotgun (WGS) entry which is preliminary data.</text>
</comment>
<gene>
    <name evidence="1" type="ORF">DI09_45p160</name>
</gene>
<organism evidence="1 2">
    <name type="scientific">Mitosporidium daphniae</name>
    <dbReference type="NCBI Taxonomy" id="1485682"/>
    <lineage>
        <taxon>Eukaryota</taxon>
        <taxon>Fungi</taxon>
        <taxon>Fungi incertae sedis</taxon>
        <taxon>Microsporidia</taxon>
        <taxon>Mitosporidium</taxon>
    </lineage>
</organism>
<sequence>MCVNRVFNFNKGSVSTFFMPGVMVSKMEDFSRLREKYKSQRHFQDETHIALSDPIEEIIQSYEDVGVPCLKLDFALLFRGEFEGNGCERFEKGKHVAS</sequence>
<dbReference type="HOGENOM" id="CLU_2334070_0_0_1"/>
<reference evidence="1 2" key="1">
    <citation type="submission" date="2014-04" db="EMBL/GenBank/DDBJ databases">
        <title>A new species of microsporidia sheds light on the evolution of extreme parasitism.</title>
        <authorList>
            <person name="Haag K.L."/>
            <person name="James T.Y."/>
            <person name="Larsson R."/>
            <person name="Schaer T.M."/>
            <person name="Refardt D."/>
            <person name="Pombert J.-F."/>
            <person name="Ebert D."/>
        </authorList>
    </citation>
    <scope>NUCLEOTIDE SEQUENCE [LARGE SCALE GENOMIC DNA]</scope>
    <source>
        <strain evidence="1 2">UGP3</strain>
        <tissue evidence="1">Spores</tissue>
    </source>
</reference>
<name>A0A098VQJ4_9MICR</name>
<dbReference type="EMBL" id="JMKJ01000399">
    <property type="protein sequence ID" value="KGG51089.1"/>
    <property type="molecule type" value="Genomic_DNA"/>
</dbReference>
<accession>A0A098VQJ4</accession>
<dbReference type="Proteomes" id="UP000029725">
    <property type="component" value="Unassembled WGS sequence"/>
</dbReference>
<dbReference type="AlphaFoldDB" id="A0A098VQJ4"/>
<keyword evidence="2" id="KW-1185">Reference proteome</keyword>
<protein>
    <submittedName>
        <fullName evidence="1">Uncharacterized protein</fullName>
    </submittedName>
</protein>